<dbReference type="EMBL" id="JAPRAY010000007">
    <property type="protein sequence ID" value="MCZ0667195.1"/>
    <property type="molecule type" value="Genomic_DNA"/>
</dbReference>
<evidence type="ECO:0000256" key="1">
    <source>
        <dbReference type="ARBA" id="ARBA00004651"/>
    </source>
</evidence>
<keyword evidence="3" id="KW-1003">Cell membrane</keyword>
<evidence type="ECO:0000256" key="7">
    <source>
        <dbReference type="SAM" id="MobiDB-lite"/>
    </source>
</evidence>
<name>A0A2N5PN17_MEDGN</name>
<feature type="domain" description="Sulfatase N-terminal" evidence="9">
    <location>
        <begin position="201"/>
        <end position="491"/>
    </location>
</feature>
<dbReference type="EMBL" id="NIHT01000005">
    <property type="protein sequence ID" value="PLT76549.1"/>
    <property type="molecule type" value="Genomic_DNA"/>
</dbReference>
<reference evidence="11 12" key="1">
    <citation type="journal article" date="2017" name="Genome Med.">
        <title>A novel Ruminococcus gnavus clade enriched in inflammatory bowel disease patients.</title>
        <authorList>
            <person name="Hall A.B."/>
            <person name="Yassour M."/>
            <person name="Sauk J."/>
            <person name="Garner A."/>
            <person name="Jiang X."/>
            <person name="Arthur T."/>
            <person name="Lagoudas G.K."/>
            <person name="Vatanen T."/>
            <person name="Fornelos N."/>
            <person name="Wilson R."/>
            <person name="Bertha M."/>
            <person name="Cohen M."/>
            <person name="Garber J."/>
            <person name="Khalili H."/>
            <person name="Gevers D."/>
            <person name="Ananthakrishnan A.N."/>
            <person name="Kugathasan S."/>
            <person name="Lander E.S."/>
            <person name="Blainey P."/>
            <person name="Vlamakis H."/>
            <person name="Xavier R.J."/>
            <person name="Huttenhower C."/>
        </authorList>
    </citation>
    <scope>NUCLEOTIDE SEQUENCE [LARGE SCALE GENOMIC DNA]</scope>
    <source>
        <strain evidence="11 12">RJX1125</strain>
    </source>
</reference>
<feature type="region of interest" description="Disordered" evidence="7">
    <location>
        <begin position="1"/>
        <end position="23"/>
    </location>
</feature>
<dbReference type="AlphaFoldDB" id="A0A2N5PN17"/>
<proteinExistence type="predicted"/>
<evidence type="ECO:0000313" key="12">
    <source>
        <dbReference type="Proteomes" id="UP000235093"/>
    </source>
</evidence>
<dbReference type="InterPro" id="IPR000917">
    <property type="entry name" value="Sulfatase_N"/>
</dbReference>
<dbReference type="Proteomes" id="UP001079535">
    <property type="component" value="Unassembled WGS sequence"/>
</dbReference>
<comment type="caution">
    <text evidence="11">The sequence shown here is derived from an EMBL/GenBank/DDBJ whole genome shotgun (WGS) entry which is preliminary data.</text>
</comment>
<dbReference type="PANTHER" id="PTHR47371">
    <property type="entry name" value="LIPOTEICHOIC ACID SYNTHASE"/>
    <property type="match status" value="1"/>
</dbReference>
<keyword evidence="5 8" id="KW-1133">Transmembrane helix</keyword>
<evidence type="ECO:0000256" key="8">
    <source>
        <dbReference type="SAM" id="Phobius"/>
    </source>
</evidence>
<dbReference type="Proteomes" id="UP000235093">
    <property type="component" value="Unassembled WGS sequence"/>
</dbReference>
<evidence type="ECO:0000313" key="10">
    <source>
        <dbReference type="EMBL" id="MCZ0667195.1"/>
    </source>
</evidence>
<evidence type="ECO:0000256" key="5">
    <source>
        <dbReference type="ARBA" id="ARBA00022989"/>
    </source>
</evidence>
<comment type="subcellular location">
    <subcellularLocation>
        <location evidence="1">Cell membrane</location>
        <topology evidence="1">Multi-pass membrane protein</topology>
    </subcellularLocation>
</comment>
<reference evidence="10" key="2">
    <citation type="submission" date="2022-11" db="EMBL/GenBank/DDBJ databases">
        <title>Temperate bacteriophages infecting mucin-degrading bacterium Ruminococcus gnavus from the human gut.</title>
        <authorList>
            <person name="Buttimer C."/>
        </authorList>
    </citation>
    <scope>NUCLEOTIDE SEQUENCE</scope>
    <source>
        <strain evidence="10">CCUG 49994</strain>
    </source>
</reference>
<evidence type="ECO:0000259" key="9">
    <source>
        <dbReference type="Pfam" id="PF00884"/>
    </source>
</evidence>
<feature type="transmembrane region" description="Helical" evidence="8">
    <location>
        <begin position="116"/>
        <end position="134"/>
    </location>
</feature>
<dbReference type="PANTHER" id="PTHR47371:SF3">
    <property type="entry name" value="PHOSPHOGLYCEROL TRANSFERASE I"/>
    <property type="match status" value="1"/>
</dbReference>
<dbReference type="InterPro" id="IPR050448">
    <property type="entry name" value="OpgB/LTA_synthase_biosynth"/>
</dbReference>
<dbReference type="RefSeq" id="WP_022037966.1">
    <property type="nucleotide sequence ID" value="NZ_CP176629.1"/>
</dbReference>
<organism evidence="11 12">
    <name type="scientific">Mediterraneibacter gnavus</name>
    <name type="common">Ruminococcus gnavus</name>
    <dbReference type="NCBI Taxonomy" id="33038"/>
    <lineage>
        <taxon>Bacteria</taxon>
        <taxon>Bacillati</taxon>
        <taxon>Bacillota</taxon>
        <taxon>Clostridia</taxon>
        <taxon>Lachnospirales</taxon>
        <taxon>Lachnospiraceae</taxon>
        <taxon>Mediterraneibacter</taxon>
    </lineage>
</organism>
<feature type="compositionally biased region" description="Basic residues" evidence="7">
    <location>
        <begin position="1"/>
        <end position="13"/>
    </location>
</feature>
<dbReference type="Gene3D" id="3.40.720.10">
    <property type="entry name" value="Alkaline Phosphatase, subunit A"/>
    <property type="match status" value="1"/>
</dbReference>
<dbReference type="GO" id="GO:0005886">
    <property type="term" value="C:plasma membrane"/>
    <property type="evidence" value="ECO:0007669"/>
    <property type="project" value="UniProtKB-SubCell"/>
</dbReference>
<evidence type="ECO:0000256" key="2">
    <source>
        <dbReference type="ARBA" id="ARBA00004936"/>
    </source>
</evidence>
<evidence type="ECO:0000256" key="3">
    <source>
        <dbReference type="ARBA" id="ARBA00022475"/>
    </source>
</evidence>
<sequence>MQELKKKHRKKPKKELERGAQKEQKNLTDITEEQLKVNIGIVRLGNMIKVIQIVMKVLLCMLAVLFSFLAILLHEAANWMLATWTNLSMEELVAQLKTPIQGTSHEVLWDFVETCIPAAVMAVFFVVLVIVMVRKTKITKWVVQIGAVAGSMALIVSSGQMVWNELDVGEYLENQDTISMFLQENYMDPALVPVTFPEQKRNLVYIFMESMESTYASTDVGGAFAENDIPEMTQLAMENVNFSTGDMLGGLIPSDGATWTMGAMVAQTSGLPLKVKLRAENIQEDVQVLPGATVLGDMLAVQGYKQVVMFGSEGEFAGRKQYFEGHGNYEVKDLLYAQQNGLIPPDYRVWWGYEDHKLYDFARREVTNLANSGQPFNFTMLTVDTHFEDGYVCDLCQDEHPGNQYANVMSCASRQVVDFVNWLKAQPFYENTTIVIVGDHLTMDSDFCQDVPEDYTRGVYNTIINAPIVPVNQKNRMATTMDMFPTTIAALGAQIEGDRLGLGTNLFSAEPALAEKVGMDTLNKEIRKRSIFYEQIAGKENIDDSVMDMD</sequence>
<evidence type="ECO:0000256" key="6">
    <source>
        <dbReference type="ARBA" id="ARBA00023136"/>
    </source>
</evidence>
<gene>
    <name evidence="11" type="ORF">CDL23_03920</name>
    <name evidence="10" type="ORF">OZZ17_06500</name>
</gene>
<dbReference type="CDD" id="cd16015">
    <property type="entry name" value="LTA_synthase"/>
    <property type="match status" value="1"/>
</dbReference>
<keyword evidence="4 8" id="KW-0812">Transmembrane</keyword>
<evidence type="ECO:0000313" key="11">
    <source>
        <dbReference type="EMBL" id="PLT76549.1"/>
    </source>
</evidence>
<comment type="pathway">
    <text evidence="2">Cell wall biogenesis; lipoteichoic acid biosynthesis.</text>
</comment>
<evidence type="ECO:0000256" key="4">
    <source>
        <dbReference type="ARBA" id="ARBA00022692"/>
    </source>
</evidence>
<feature type="transmembrane region" description="Helical" evidence="8">
    <location>
        <begin position="53"/>
        <end position="73"/>
    </location>
</feature>
<accession>A0A2N5PN17</accession>
<dbReference type="InterPro" id="IPR017850">
    <property type="entry name" value="Alkaline_phosphatase_core_sf"/>
</dbReference>
<feature type="transmembrane region" description="Helical" evidence="8">
    <location>
        <begin position="141"/>
        <end position="163"/>
    </location>
</feature>
<feature type="compositionally biased region" description="Basic and acidic residues" evidence="7">
    <location>
        <begin position="14"/>
        <end position="23"/>
    </location>
</feature>
<protein>
    <submittedName>
        <fullName evidence="10">LTA synthase family protein</fullName>
    </submittedName>
</protein>
<keyword evidence="6 8" id="KW-0472">Membrane</keyword>
<dbReference type="Pfam" id="PF00884">
    <property type="entry name" value="Sulfatase"/>
    <property type="match status" value="1"/>
</dbReference>
<dbReference type="SUPFAM" id="SSF53649">
    <property type="entry name" value="Alkaline phosphatase-like"/>
    <property type="match status" value="1"/>
</dbReference>